<dbReference type="PANTHER" id="PTHR23416">
    <property type="entry name" value="SIALIC ACID SYNTHASE-RELATED"/>
    <property type="match status" value="1"/>
</dbReference>
<dbReference type="InterPro" id="IPR001451">
    <property type="entry name" value="Hexapep"/>
</dbReference>
<dbReference type="Gene3D" id="3.90.550.10">
    <property type="entry name" value="Spore Coat Polysaccharide Biosynthesis Protein SpsA, Chain A"/>
    <property type="match status" value="1"/>
</dbReference>
<dbReference type="InterPro" id="IPR001173">
    <property type="entry name" value="Glyco_trans_2-like"/>
</dbReference>
<dbReference type="CDD" id="cd04647">
    <property type="entry name" value="LbH_MAT_like"/>
    <property type="match status" value="1"/>
</dbReference>
<dbReference type="EMBL" id="CP041405">
    <property type="protein sequence ID" value="QDM42457.1"/>
    <property type="molecule type" value="Genomic_DNA"/>
</dbReference>
<dbReference type="GO" id="GO:0008374">
    <property type="term" value="F:O-acyltransferase activity"/>
    <property type="evidence" value="ECO:0007669"/>
    <property type="project" value="TreeGrafter"/>
</dbReference>
<gene>
    <name evidence="4" type="ORF">FLT43_02270</name>
</gene>
<evidence type="ECO:0000259" key="3">
    <source>
        <dbReference type="Pfam" id="PF00535"/>
    </source>
</evidence>
<dbReference type="CDD" id="cd00761">
    <property type="entry name" value="Glyco_tranf_GTA_type"/>
    <property type="match status" value="1"/>
</dbReference>
<dbReference type="InterPro" id="IPR051159">
    <property type="entry name" value="Hexapeptide_acetyltransf"/>
</dbReference>
<dbReference type="InterPro" id="IPR011004">
    <property type="entry name" value="Trimer_LpxA-like_sf"/>
</dbReference>
<name>A0AAP9IZP4_PANTH</name>
<dbReference type="SUPFAM" id="SSF53448">
    <property type="entry name" value="Nucleotide-diphospho-sugar transferases"/>
    <property type="match status" value="1"/>
</dbReference>
<dbReference type="PANTHER" id="PTHR23416:SF23">
    <property type="entry name" value="ACETYLTRANSFERASE C18B11.09C-RELATED"/>
    <property type="match status" value="1"/>
</dbReference>
<dbReference type="Pfam" id="PF00132">
    <property type="entry name" value="Hexapep"/>
    <property type="match status" value="1"/>
</dbReference>
<dbReference type="Pfam" id="PF00535">
    <property type="entry name" value="Glycos_transf_2"/>
    <property type="match status" value="1"/>
</dbReference>
<evidence type="ECO:0000313" key="4">
    <source>
        <dbReference type="EMBL" id="QDM42457.1"/>
    </source>
</evidence>
<dbReference type="AlphaFoldDB" id="A0AAP9IZP4"/>
<dbReference type="GO" id="GO:0005829">
    <property type="term" value="C:cytosol"/>
    <property type="evidence" value="ECO:0007669"/>
    <property type="project" value="TreeGrafter"/>
</dbReference>
<keyword evidence="2" id="KW-0808">Transferase</keyword>
<dbReference type="Gene3D" id="2.160.10.10">
    <property type="entry name" value="Hexapeptide repeat proteins"/>
    <property type="match status" value="1"/>
</dbReference>
<evidence type="ECO:0000256" key="1">
    <source>
        <dbReference type="ARBA" id="ARBA00007274"/>
    </source>
</evidence>
<proteinExistence type="inferred from homology"/>
<accession>A0AAP9IZP4</accession>
<organism evidence="4 5">
    <name type="scientific">Paenibacillus thiaminolyticus</name>
    <name type="common">Bacillus thiaminolyticus</name>
    <dbReference type="NCBI Taxonomy" id="49283"/>
    <lineage>
        <taxon>Bacteria</taxon>
        <taxon>Bacillati</taxon>
        <taxon>Bacillota</taxon>
        <taxon>Bacilli</taxon>
        <taxon>Bacillales</taxon>
        <taxon>Paenibacillaceae</taxon>
        <taxon>Paenibacillus</taxon>
    </lineage>
</organism>
<evidence type="ECO:0000256" key="2">
    <source>
        <dbReference type="ARBA" id="ARBA00022679"/>
    </source>
</evidence>
<feature type="domain" description="Glycosyltransferase 2-like" evidence="3">
    <location>
        <begin position="212"/>
        <end position="348"/>
    </location>
</feature>
<comment type="similarity">
    <text evidence="1">Belongs to the transferase hexapeptide repeat family.</text>
</comment>
<dbReference type="Proteomes" id="UP000315377">
    <property type="component" value="Chromosome"/>
</dbReference>
<evidence type="ECO:0000313" key="5">
    <source>
        <dbReference type="Proteomes" id="UP000315377"/>
    </source>
</evidence>
<dbReference type="SUPFAM" id="SSF51161">
    <property type="entry name" value="Trimeric LpxA-like enzymes"/>
    <property type="match status" value="1"/>
</dbReference>
<protein>
    <submittedName>
        <fullName evidence="4">Glycosyltransferase</fullName>
    </submittedName>
</protein>
<sequence length="501" mass="56432">MIRKEGVMTMYITSELAARFQQFGSHTYIQSGGIFDTPECMAVGHHVFIRRPYIFNAAACPPHSPAIMIGDGCQINPGLTINAKNSVILDRNVLIGPYVYISDQINMDVHPATGFPIPNKDASPQEGRVIICEGAWIGANAMVLGDVRIGFGSVVRPNSVVLNDVPDYCVVAGNPAVVAEAYEVSSGRWVPVSGEEQVREILTARRYHPLLSICIPTFNRAPHLEHCLESIYSQIGNNELIEVIVSDNASTDETAEVANRYASRYSNMRIVRNDKNIGADPNIFQVMTLAQGKFIKLQGDDDFYVDGTLLPLLHVLHSHADCGIVQIFVRNGDGRIWTDVGMSAYLDATSIYATFITSIIMRRVDLNQIEEPALFLHSSFNQLYLQYAILEKNPLFCIMNCSMFTYAGLSSDDYNFGEVVFRSYQSILQHFLGRGLTLDDIRKEKRRTLYEYAIPWFKQINETKMIANTDHFEEIYKEHYHDEPYYEEALAIITSIRKLQP</sequence>
<reference evidence="4 5" key="1">
    <citation type="submission" date="2019-07" db="EMBL/GenBank/DDBJ databases">
        <title>Paenibacillus thiaminolyticus NRRL B-4156.</title>
        <authorList>
            <person name="Hehnly C."/>
            <person name="Zhang L."/>
        </authorList>
    </citation>
    <scope>NUCLEOTIDE SEQUENCE [LARGE SCALE GENOMIC DNA]</scope>
    <source>
        <strain evidence="4 5">NRRL B-4156</strain>
    </source>
</reference>
<dbReference type="InterPro" id="IPR029044">
    <property type="entry name" value="Nucleotide-diphossugar_trans"/>
</dbReference>